<geneLocation type="plasmid" evidence="3 4">
    <name>pRUMAL02</name>
</geneLocation>
<gene>
    <name evidence="3" type="ordered locus">Rumal_3820</name>
</gene>
<dbReference type="GO" id="GO:0003677">
    <property type="term" value="F:DNA binding"/>
    <property type="evidence" value="ECO:0007669"/>
    <property type="project" value="InterPro"/>
</dbReference>
<dbReference type="InterPro" id="IPR050639">
    <property type="entry name" value="SSR_resolvase"/>
</dbReference>
<dbReference type="Gene3D" id="3.40.50.1390">
    <property type="entry name" value="Resolvase, N-terminal catalytic domain"/>
    <property type="match status" value="1"/>
</dbReference>
<dbReference type="HOGENOM" id="CLU_010686_0_5_9"/>
<proteinExistence type="predicted"/>
<dbReference type="Pfam" id="PF00239">
    <property type="entry name" value="Resolvase"/>
    <property type="match status" value="1"/>
</dbReference>
<dbReference type="InterPro" id="IPR011109">
    <property type="entry name" value="DNA_bind_recombinase_dom"/>
</dbReference>
<dbReference type="CDD" id="cd00338">
    <property type="entry name" value="Ser_Recombinase"/>
    <property type="match status" value="1"/>
</dbReference>
<dbReference type="PANTHER" id="PTHR30461:SF23">
    <property type="entry name" value="DNA RECOMBINASE-RELATED"/>
    <property type="match status" value="1"/>
</dbReference>
<evidence type="ECO:0000313" key="3">
    <source>
        <dbReference type="EMBL" id="ADU24250.1"/>
    </source>
</evidence>
<dbReference type="OrthoDB" id="1839742at2"/>
<feature type="domain" description="Recombinase" evidence="2">
    <location>
        <begin position="188"/>
        <end position="314"/>
    </location>
</feature>
<keyword evidence="3" id="KW-0614">Plasmid</keyword>
<dbReference type="AlphaFoldDB" id="E6UKQ4"/>
<protein>
    <submittedName>
        <fullName evidence="3">Resolvase domain</fullName>
    </submittedName>
</protein>
<dbReference type="SUPFAM" id="SSF53041">
    <property type="entry name" value="Resolvase-like"/>
    <property type="match status" value="1"/>
</dbReference>
<evidence type="ECO:0000259" key="1">
    <source>
        <dbReference type="PROSITE" id="PS51736"/>
    </source>
</evidence>
<dbReference type="InterPro" id="IPR006119">
    <property type="entry name" value="Resolv_N"/>
</dbReference>
<feature type="domain" description="Resolvase/invertase-type recombinase catalytic" evidence="1">
    <location>
        <begin position="31"/>
        <end position="179"/>
    </location>
</feature>
<dbReference type="KEGG" id="ral:Rumal_3820"/>
<dbReference type="PROSITE" id="PS51737">
    <property type="entry name" value="RECOMBINASE_DNA_BIND"/>
    <property type="match status" value="1"/>
</dbReference>
<dbReference type="Gene3D" id="3.90.1750.20">
    <property type="entry name" value="Putative Large Serine Recombinase, Chain B, Domain 2"/>
    <property type="match status" value="1"/>
</dbReference>
<evidence type="ECO:0000313" key="4">
    <source>
        <dbReference type="Proteomes" id="UP000006919"/>
    </source>
</evidence>
<dbReference type="GO" id="GO:0000150">
    <property type="term" value="F:DNA strand exchange activity"/>
    <property type="evidence" value="ECO:0007669"/>
    <property type="project" value="InterPro"/>
</dbReference>
<name>E6UKQ4_RUMA7</name>
<dbReference type="SMART" id="SM00857">
    <property type="entry name" value="Resolvase"/>
    <property type="match status" value="1"/>
</dbReference>
<dbReference type="Pfam" id="PF13408">
    <property type="entry name" value="Zn_ribbon_recom"/>
    <property type="match status" value="1"/>
</dbReference>
<dbReference type="EMBL" id="CP002405">
    <property type="protein sequence ID" value="ADU24250.1"/>
    <property type="molecule type" value="Genomic_DNA"/>
</dbReference>
<accession>E6UKQ4</accession>
<dbReference type="PANTHER" id="PTHR30461">
    <property type="entry name" value="DNA-INVERTASE FROM LAMBDOID PROPHAGE"/>
    <property type="match status" value="1"/>
</dbReference>
<organism evidence="3 4">
    <name type="scientific">Ruminococcus albus (strain ATCC 27210 / DSM 20455 / JCM 14654 / NCDO 2250 / 7)</name>
    <dbReference type="NCBI Taxonomy" id="697329"/>
    <lineage>
        <taxon>Bacteria</taxon>
        <taxon>Bacillati</taxon>
        <taxon>Bacillota</taxon>
        <taxon>Clostridia</taxon>
        <taxon>Eubacteriales</taxon>
        <taxon>Oscillospiraceae</taxon>
        <taxon>Ruminococcus</taxon>
    </lineage>
</organism>
<dbReference type="InterPro" id="IPR025827">
    <property type="entry name" value="Zn_ribbon_recom_dom"/>
</dbReference>
<sequence>MSRPIEAASNVKIIPAMSSEELKQAKYRQTRVAAYCRVSTDHEEQANSYKVQIDYYTNLINSNSEWTMAGIYADEGISGTQTKNRKEFNKMIRKCRQKKIDLVLCKSISRFARNTVDCLEYIRELRLLGIGVIFEKENINTLAMNSEFIISLYGSFAQAESESISKNVSWGIEKSFKEGKVKYVMDKTLGYRMGEDGKPYIVEEEAEIVRRIYRMFLDGLSMQRIADIMQAEGAARRSGCTTWNRSNVNYILKNEKYAGDAILQKSYTIDCITHKRVKNNGEKNKYILHDCHPAIIDRDTYNRTQQELTRRCTIKQRSDKAVTAQGRYASKYALTDIMICGECGTPYRRVVWNSHGKKLPVWRCINRLDHGNRYCKHSPSLNEEHLQQAIIDAINTAYTHNTAFLQSMENNISIVLNDEDKNNTERVRIESRLAEIDKARDDLIHLVTSGSVGEDSLDKEFEALNDEESYLKTQLEAMKSQTEKRDEVRYSIMSAVEGIGEMENTMVDYDEVAVRKMIECIKVLSKTEILIIFKGGYECNAVVEK</sequence>
<dbReference type="Pfam" id="PF07508">
    <property type="entry name" value="Recombinase"/>
    <property type="match status" value="1"/>
</dbReference>
<dbReference type="PROSITE" id="PS51736">
    <property type="entry name" value="RECOMBINASES_3"/>
    <property type="match status" value="1"/>
</dbReference>
<dbReference type="Proteomes" id="UP000006919">
    <property type="component" value="Plasmid pRUMAL02"/>
</dbReference>
<evidence type="ECO:0000259" key="2">
    <source>
        <dbReference type="PROSITE" id="PS51737"/>
    </source>
</evidence>
<dbReference type="InterPro" id="IPR038109">
    <property type="entry name" value="DNA_bind_recomb_sf"/>
</dbReference>
<dbReference type="RefSeq" id="WP_013483791.1">
    <property type="nucleotide sequence ID" value="NC_014825.1"/>
</dbReference>
<reference evidence="4" key="1">
    <citation type="journal article" date="2011" name="J. Bacteriol.">
        <title>Complete genome of the cellulolytic ruminal bacterium Ruminococcus albus 7.</title>
        <authorList>
            <person name="Suen G."/>
            <person name="Stevenson D.M."/>
            <person name="Bruce D.C."/>
            <person name="Chertkov O."/>
            <person name="Copeland A."/>
            <person name="Cheng J.F."/>
            <person name="Detter C."/>
            <person name="Detter J.C."/>
            <person name="Goodwin L.A."/>
            <person name="Han C.S."/>
            <person name="Hauser L.J."/>
            <person name="Ivanova N.N."/>
            <person name="Kyrpides N.C."/>
            <person name="Land M.L."/>
            <person name="Lapidus A."/>
            <person name="Lucas S."/>
            <person name="Ovchinnikova G."/>
            <person name="Pitluck S."/>
            <person name="Tapia R."/>
            <person name="Woyke T."/>
            <person name="Boyum J."/>
            <person name="Mead D."/>
            <person name="Weimer P.J."/>
        </authorList>
    </citation>
    <scope>NUCLEOTIDE SEQUENCE [LARGE SCALE GENOMIC DNA]</scope>
    <source>
        <strain evidence="4">ATCC 27210 / DSM 20455 / JCM 14654 / NCDO 2250 / 7</strain>
        <plasmid evidence="4">pRUMAL02</plasmid>
    </source>
</reference>
<dbReference type="InterPro" id="IPR036162">
    <property type="entry name" value="Resolvase-like_N_sf"/>
</dbReference>